<name>A0AAU9K249_9CILI</name>
<evidence type="ECO:0000256" key="1">
    <source>
        <dbReference type="SAM" id="Coils"/>
    </source>
</evidence>
<dbReference type="Proteomes" id="UP001162131">
    <property type="component" value="Unassembled WGS sequence"/>
</dbReference>
<gene>
    <name evidence="3" type="ORF">BSTOLATCC_MIC53521</name>
</gene>
<evidence type="ECO:0000256" key="2">
    <source>
        <dbReference type="SAM" id="MobiDB-lite"/>
    </source>
</evidence>
<dbReference type="GO" id="GO:0008017">
    <property type="term" value="F:microtubule binding"/>
    <property type="evidence" value="ECO:0007669"/>
    <property type="project" value="InterPro"/>
</dbReference>
<keyword evidence="4" id="KW-1185">Reference proteome</keyword>
<organism evidence="3 4">
    <name type="scientific">Blepharisma stoltei</name>
    <dbReference type="NCBI Taxonomy" id="1481888"/>
    <lineage>
        <taxon>Eukaryota</taxon>
        <taxon>Sar</taxon>
        <taxon>Alveolata</taxon>
        <taxon>Ciliophora</taxon>
        <taxon>Postciliodesmatophora</taxon>
        <taxon>Heterotrichea</taxon>
        <taxon>Heterotrichida</taxon>
        <taxon>Blepharismidae</taxon>
        <taxon>Blepharisma</taxon>
    </lineage>
</organism>
<feature type="region of interest" description="Disordered" evidence="2">
    <location>
        <begin position="1"/>
        <end position="26"/>
    </location>
</feature>
<proteinExistence type="predicted"/>
<protein>
    <submittedName>
        <fullName evidence="3">Uncharacterized protein</fullName>
    </submittedName>
</protein>
<feature type="coiled-coil region" evidence="1">
    <location>
        <begin position="102"/>
        <end position="143"/>
    </location>
</feature>
<reference evidence="3" key="1">
    <citation type="submission" date="2021-09" db="EMBL/GenBank/DDBJ databases">
        <authorList>
            <consortium name="AG Swart"/>
            <person name="Singh M."/>
            <person name="Singh A."/>
            <person name="Seah K."/>
            <person name="Emmerich C."/>
        </authorList>
    </citation>
    <scope>NUCLEOTIDE SEQUENCE</scope>
    <source>
        <strain evidence="3">ATCC30299</strain>
    </source>
</reference>
<evidence type="ECO:0000313" key="3">
    <source>
        <dbReference type="EMBL" id="CAG9331451.1"/>
    </source>
</evidence>
<dbReference type="EMBL" id="CAJZBQ010000053">
    <property type="protein sequence ID" value="CAG9331451.1"/>
    <property type="molecule type" value="Genomic_DNA"/>
</dbReference>
<comment type="caution">
    <text evidence="3">The sequence shown here is derived from an EMBL/GenBank/DDBJ whole genome shotgun (WGS) entry which is preliminary data.</text>
</comment>
<evidence type="ECO:0000313" key="4">
    <source>
        <dbReference type="Proteomes" id="UP001162131"/>
    </source>
</evidence>
<dbReference type="InterPro" id="IPR036534">
    <property type="entry name" value="GAR_dom_sf"/>
</dbReference>
<feature type="region of interest" description="Disordered" evidence="2">
    <location>
        <begin position="300"/>
        <end position="360"/>
    </location>
</feature>
<dbReference type="AlphaFoldDB" id="A0AAU9K249"/>
<accession>A0AAU9K249</accession>
<sequence>MNSSPLPPVIEITENSDKTSESENENIDSNEFYKSQDEVEIEIMPEIKFSLDSFSEEKANNSAVRIMELEQALQTENWRFQQEIFNMNQEYHSTISHMSMELDIYQTKTKIYRKQIEEMKKELEITKKNLIEEQQIRKTLEEKILAITVNSEEKESSLLALLEQRDQDNFQQRTENEKLQKRIEELNDELSNRKLMKQESHSTIGMSITDSMDADFLKTNESDSSKEISKKFADPIDIALKEQLAKLNLHGHFRKQQSNVYCYGNKKVYIILKNGKLLCRCGIGFQAFDDFIKNANFKANSSPPKVVHRRSNTASGDLHKIHPEFEPGNGYSPDSSKMHLKNRVGTPLLGSSNSSKSLRK</sequence>
<keyword evidence="1" id="KW-0175">Coiled coil</keyword>
<feature type="coiled-coil region" evidence="1">
    <location>
        <begin position="169"/>
        <end position="196"/>
    </location>
</feature>
<dbReference type="SUPFAM" id="SSF143575">
    <property type="entry name" value="GAS2 domain-like"/>
    <property type="match status" value="1"/>
</dbReference>
<feature type="compositionally biased region" description="Polar residues" evidence="2">
    <location>
        <begin position="349"/>
        <end position="360"/>
    </location>
</feature>